<evidence type="ECO:0000259" key="15">
    <source>
        <dbReference type="SMART" id="SM01329"/>
    </source>
</evidence>
<keyword evidence="7" id="KW-0227">DNA damage</keyword>
<comment type="cofactor">
    <cofactor evidence="2">
        <name>Mg(2+)</name>
        <dbReference type="ChEBI" id="CHEBI:18420"/>
    </cofactor>
</comment>
<gene>
    <name evidence="16" type="ORF">CAOG_010047</name>
</gene>
<dbReference type="SUPFAM" id="SSF53659">
    <property type="entry name" value="Isocitrate/Isopropylmalate dehydrogenase-like"/>
    <property type="match status" value="1"/>
</dbReference>
<evidence type="ECO:0000256" key="1">
    <source>
        <dbReference type="ARBA" id="ARBA00001936"/>
    </source>
</evidence>
<feature type="region of interest" description="Disordered" evidence="14">
    <location>
        <begin position="176"/>
        <end position="234"/>
    </location>
</feature>
<evidence type="ECO:0000256" key="3">
    <source>
        <dbReference type="ARBA" id="ARBA00004123"/>
    </source>
</evidence>
<dbReference type="GO" id="GO:0004449">
    <property type="term" value="F:isocitrate dehydrogenase (NAD+) activity"/>
    <property type="evidence" value="ECO:0007669"/>
    <property type="project" value="TreeGrafter"/>
</dbReference>
<evidence type="ECO:0000256" key="6">
    <source>
        <dbReference type="ARBA" id="ARBA00022723"/>
    </source>
</evidence>
<feature type="domain" description="Isopropylmalate dehydrogenase-like" evidence="15">
    <location>
        <begin position="540"/>
        <end position="865"/>
    </location>
</feature>
<proteinExistence type="inferred from homology"/>
<evidence type="ECO:0000256" key="7">
    <source>
        <dbReference type="ARBA" id="ARBA00022763"/>
    </source>
</evidence>
<keyword evidence="12" id="KW-0234">DNA repair</keyword>
<dbReference type="InterPro" id="IPR004434">
    <property type="entry name" value="Isocitrate_DH_NAD"/>
</dbReference>
<sequence>MQPSKEFVSAATLLGKRTHEQVEETDKAIDAAAAAAAAAQEHENGAASSETAAMDCEPTSASRHHDDDADDDEHPEDEAELSEETAAAAAAAVAATTSEQEEAESSSAKSAGKIRNNMNAKLHAQNTRSLPSSRKPPLSKLSKTRDDIAKARLLLANSHSGEATQFDPSALAVDGDVVWDGESDPSAHDDQEQEEDQEQVQDQGQEGAAPGKTGAQDDYNEAEQKDNEDEEDLSLDEDAIRAGLSALTDESTTTELVAQAIAKRCSEAVARLPFQTAALHFSASDLREHVRVHAMQFLSLNEVETELIRLAQVGKLGLLPIDTEGATGTTCVRIFWPLDPNAWIKQLPSTPSSSQPLGMVLAPPTLARKTSKPFGLSAEQIAGAKQRKEHIKQSSSQEHVVVPAPAAKPVHEPAQQILELPSDDAPVEAWTKAQAEIVARLATKQELLRKLRLVKHYRETNNLDELQTLIDKWLEKTQTALIEMQKEMPASESLGSLIQQLQLPAAVVGYDVDDEDFGGASVLRAASSRLASTSAAGRQTVALIPGDGIGPEISAAVQNIFAAAQVPIDWVNVDVKPVRRADGTMTIPQAAIETINKAKIGLKGPLETPIGKGHVSLNLTLRKEFNLYANVRPCRSIEGYKTPYDNVNTVIIRENTEGEYSGIEHTVVDGVVQSIKVISRPASLRVAKFAFDYAVANNRKTVTSVHKANIMRQSDGLFLECCREVAQNYPTIKYTEMFLDKACLNITMDPSQFDVLVMPNLYGDILSDLSAGLIGGLGLTPSGNIGYDGVAIFESVHGTAPDIAGQDKANPTALLLSACMMLRHINLNSYADKVEAAALATIKEGKVRTGDLKGTAKCSEFTKAIIARL</sequence>
<evidence type="ECO:0000256" key="8">
    <source>
        <dbReference type="ARBA" id="ARBA00022842"/>
    </source>
</evidence>
<feature type="compositionally biased region" description="Acidic residues" evidence="14">
    <location>
        <begin position="68"/>
        <end position="83"/>
    </location>
</feature>
<dbReference type="PROSITE" id="PS00470">
    <property type="entry name" value="IDH_IMDH"/>
    <property type="match status" value="1"/>
</dbReference>
<dbReference type="Pfam" id="PF00180">
    <property type="entry name" value="Iso_dh"/>
    <property type="match status" value="1"/>
</dbReference>
<protein>
    <recommendedName>
        <fullName evidence="15">Isopropylmalate dehydrogenase-like domain-containing protein</fullName>
    </recommendedName>
</protein>
<comment type="similarity">
    <text evidence="5">Belongs to the SFR1/MEI5 family.</text>
</comment>
<feature type="region of interest" description="Disordered" evidence="14">
    <location>
        <begin position="1"/>
        <end position="145"/>
    </location>
</feature>
<dbReference type="GO" id="GO:0051287">
    <property type="term" value="F:NAD binding"/>
    <property type="evidence" value="ECO:0007669"/>
    <property type="project" value="InterPro"/>
</dbReference>
<dbReference type="Pfam" id="PF10376">
    <property type="entry name" value="Mei5"/>
    <property type="match status" value="1"/>
</dbReference>
<feature type="compositionally biased region" description="Basic and acidic residues" evidence="14">
    <location>
        <begin position="17"/>
        <end position="29"/>
    </location>
</feature>
<comment type="cofactor">
    <cofactor evidence="1">
        <name>Mn(2+)</name>
        <dbReference type="ChEBI" id="CHEBI:29035"/>
    </cofactor>
</comment>
<dbReference type="PANTHER" id="PTHR11835:SF34">
    <property type="entry name" value="ISOCITRATE DEHYDROGENASE [NAD] SUBUNIT ALPHA, MITOCHONDRIAL"/>
    <property type="match status" value="1"/>
</dbReference>
<comment type="subcellular location">
    <subcellularLocation>
        <location evidence="3">Nucleus</location>
    </subcellularLocation>
</comment>
<dbReference type="PhylomeDB" id="A0A0D2WWA2"/>
<dbReference type="SMART" id="SM01329">
    <property type="entry name" value="Iso_dh"/>
    <property type="match status" value="1"/>
</dbReference>
<accession>A0A0D2WWA2</accession>
<keyword evidence="6" id="KW-0479">Metal-binding</keyword>
<dbReference type="InterPro" id="IPR024084">
    <property type="entry name" value="IsoPropMal-DH-like_dom"/>
</dbReference>
<evidence type="ECO:0000256" key="2">
    <source>
        <dbReference type="ARBA" id="ARBA00001946"/>
    </source>
</evidence>
<evidence type="ECO:0000313" key="16">
    <source>
        <dbReference type="EMBL" id="KJE96743.1"/>
    </source>
</evidence>
<dbReference type="GO" id="GO:0000287">
    <property type="term" value="F:magnesium ion binding"/>
    <property type="evidence" value="ECO:0007669"/>
    <property type="project" value="InterPro"/>
</dbReference>
<evidence type="ECO:0000256" key="12">
    <source>
        <dbReference type="ARBA" id="ARBA00023204"/>
    </source>
</evidence>
<keyword evidence="10" id="KW-0560">Oxidoreductase</keyword>
<keyword evidence="8" id="KW-0460">Magnesium</keyword>
<evidence type="ECO:0000256" key="10">
    <source>
        <dbReference type="ARBA" id="ARBA00023002"/>
    </source>
</evidence>
<evidence type="ECO:0000313" key="17">
    <source>
        <dbReference type="Proteomes" id="UP000008743"/>
    </source>
</evidence>
<evidence type="ECO:0000256" key="4">
    <source>
        <dbReference type="ARBA" id="ARBA00007769"/>
    </source>
</evidence>
<evidence type="ECO:0000256" key="9">
    <source>
        <dbReference type="ARBA" id="ARBA00022946"/>
    </source>
</evidence>
<dbReference type="InterPro" id="IPR018468">
    <property type="entry name" value="SFR1/Mei5"/>
</dbReference>
<keyword evidence="11" id="KW-0520">NAD</keyword>
<dbReference type="STRING" id="595528.A0A0D2WWA2"/>
<dbReference type="GO" id="GO:0005739">
    <property type="term" value="C:mitochondrion"/>
    <property type="evidence" value="ECO:0007669"/>
    <property type="project" value="TreeGrafter"/>
</dbReference>
<dbReference type="InParanoid" id="A0A0D2WWA2"/>
<reference evidence="17" key="1">
    <citation type="submission" date="2011-02" db="EMBL/GenBank/DDBJ databases">
        <title>The Genome Sequence of Capsaspora owczarzaki ATCC 30864.</title>
        <authorList>
            <person name="Russ C."/>
            <person name="Cuomo C."/>
            <person name="Burger G."/>
            <person name="Gray M.W."/>
            <person name="Holland P.W.H."/>
            <person name="King N."/>
            <person name="Lang F.B.F."/>
            <person name="Roger A.J."/>
            <person name="Ruiz-Trillo I."/>
            <person name="Young S.K."/>
            <person name="Zeng Q."/>
            <person name="Gargeya S."/>
            <person name="Alvarado L."/>
            <person name="Berlin A."/>
            <person name="Chapman S.B."/>
            <person name="Chen Z."/>
            <person name="Freedman E."/>
            <person name="Gellesch M."/>
            <person name="Goldberg J."/>
            <person name="Griggs A."/>
            <person name="Gujja S."/>
            <person name="Heilman E."/>
            <person name="Heiman D."/>
            <person name="Howarth C."/>
            <person name="Mehta T."/>
            <person name="Neiman D."/>
            <person name="Pearson M."/>
            <person name="Roberts A."/>
            <person name="Saif S."/>
            <person name="Shea T."/>
            <person name="Shenoy N."/>
            <person name="Sisk P."/>
            <person name="Stolte C."/>
            <person name="Sykes S."/>
            <person name="White J."/>
            <person name="Yandava C."/>
            <person name="Haas B."/>
            <person name="Nusbaum C."/>
            <person name="Birren B."/>
        </authorList>
    </citation>
    <scope>NUCLEOTIDE SEQUENCE</scope>
    <source>
        <strain evidence="17">ATCC 30864</strain>
    </source>
</reference>
<dbReference type="GO" id="GO:0006099">
    <property type="term" value="P:tricarboxylic acid cycle"/>
    <property type="evidence" value="ECO:0007669"/>
    <property type="project" value="InterPro"/>
</dbReference>
<feature type="compositionally biased region" description="Polar residues" evidence="14">
    <location>
        <begin position="116"/>
        <end position="127"/>
    </location>
</feature>
<comment type="similarity">
    <text evidence="4">Belongs to the isocitrate and isopropylmalate dehydrogenases family.</text>
</comment>
<feature type="compositionally biased region" description="Low complexity" evidence="14">
    <location>
        <begin position="128"/>
        <end position="141"/>
    </location>
</feature>
<keyword evidence="13" id="KW-0539">Nucleus</keyword>
<evidence type="ECO:0000256" key="14">
    <source>
        <dbReference type="SAM" id="MobiDB-lite"/>
    </source>
</evidence>
<dbReference type="PANTHER" id="PTHR11835">
    <property type="entry name" value="DECARBOXYLATING DEHYDROGENASES-ISOCITRATE, ISOPROPYLMALATE, TARTRATE"/>
    <property type="match status" value="1"/>
</dbReference>
<evidence type="ECO:0000256" key="13">
    <source>
        <dbReference type="ARBA" id="ARBA00023242"/>
    </source>
</evidence>
<feature type="compositionally biased region" description="Low complexity" evidence="14">
    <location>
        <begin position="84"/>
        <end position="98"/>
    </location>
</feature>
<dbReference type="Proteomes" id="UP000008743">
    <property type="component" value="Unassembled WGS sequence"/>
</dbReference>
<dbReference type="GO" id="GO:0005634">
    <property type="term" value="C:nucleus"/>
    <property type="evidence" value="ECO:0007669"/>
    <property type="project" value="UniProtKB-SubCell"/>
</dbReference>
<name>A0A0D2WWA2_CAPO3</name>
<dbReference type="FunFam" id="3.40.718.10:FF:000003">
    <property type="entry name" value="Isocitrate dehydrogenase [NAD] subunit, mitochondrial"/>
    <property type="match status" value="1"/>
</dbReference>
<evidence type="ECO:0000256" key="5">
    <source>
        <dbReference type="ARBA" id="ARBA00008729"/>
    </source>
</evidence>
<evidence type="ECO:0000256" key="11">
    <source>
        <dbReference type="ARBA" id="ARBA00023027"/>
    </source>
</evidence>
<dbReference type="Gene3D" id="3.40.718.10">
    <property type="entry name" value="Isopropylmalate Dehydrogenase"/>
    <property type="match status" value="1"/>
</dbReference>
<dbReference type="InterPro" id="IPR019818">
    <property type="entry name" value="IsoCit/isopropylmalate_DH_CS"/>
</dbReference>
<keyword evidence="17" id="KW-1185">Reference proteome</keyword>
<dbReference type="GO" id="GO:0006102">
    <property type="term" value="P:isocitrate metabolic process"/>
    <property type="evidence" value="ECO:0007669"/>
    <property type="project" value="TreeGrafter"/>
</dbReference>
<dbReference type="AlphaFoldDB" id="A0A0D2WWA2"/>
<dbReference type="NCBIfam" id="TIGR00175">
    <property type="entry name" value="mito_nad_idh"/>
    <property type="match status" value="1"/>
</dbReference>
<feature type="compositionally biased region" description="Acidic residues" evidence="14">
    <location>
        <begin position="218"/>
        <end position="234"/>
    </location>
</feature>
<dbReference type="OrthoDB" id="10261637at2759"/>
<organism evidence="16 17">
    <name type="scientific">Capsaspora owczarzaki (strain ATCC 30864)</name>
    <dbReference type="NCBI Taxonomy" id="595528"/>
    <lineage>
        <taxon>Eukaryota</taxon>
        <taxon>Filasterea</taxon>
        <taxon>Capsaspora</taxon>
    </lineage>
</organism>
<dbReference type="EMBL" id="KE346372">
    <property type="protein sequence ID" value="KJE96743.1"/>
    <property type="molecule type" value="Genomic_DNA"/>
</dbReference>
<keyword evidence="9" id="KW-0809">Transit peptide</keyword>
<dbReference type="GO" id="GO:0006281">
    <property type="term" value="P:DNA repair"/>
    <property type="evidence" value="ECO:0007669"/>
    <property type="project" value="UniProtKB-KW"/>
</dbReference>